<evidence type="ECO:0000313" key="7">
    <source>
        <dbReference type="EMBL" id="ACR12034.1"/>
    </source>
</evidence>
<dbReference type="InterPro" id="IPR000160">
    <property type="entry name" value="GGDEF_dom"/>
</dbReference>
<dbReference type="NCBIfam" id="TIGR00254">
    <property type="entry name" value="GGDEF"/>
    <property type="match status" value="1"/>
</dbReference>
<dbReference type="KEGG" id="ttu:TERTU_0685"/>
<dbReference type="EMBL" id="CP001614">
    <property type="protein sequence ID" value="ACR12034.1"/>
    <property type="molecule type" value="Genomic_DNA"/>
</dbReference>
<evidence type="ECO:0000259" key="6">
    <source>
        <dbReference type="PROSITE" id="PS50887"/>
    </source>
</evidence>
<dbReference type="eggNOG" id="COG3706">
    <property type="taxonomic scope" value="Bacteria"/>
</dbReference>
<dbReference type="SUPFAM" id="SSF55073">
    <property type="entry name" value="Nucleotide cyclase"/>
    <property type="match status" value="1"/>
</dbReference>
<name>C5BNV5_TERTT</name>
<dbReference type="InterPro" id="IPR029787">
    <property type="entry name" value="Nucleotide_cyclase"/>
</dbReference>
<dbReference type="FunFam" id="3.30.70.270:FF:000001">
    <property type="entry name" value="Diguanylate cyclase domain protein"/>
    <property type="match status" value="1"/>
</dbReference>
<dbReference type="InterPro" id="IPR043128">
    <property type="entry name" value="Rev_trsase/Diguanyl_cyclase"/>
</dbReference>
<feature type="transmembrane region" description="Helical" evidence="5">
    <location>
        <begin position="219"/>
        <end position="237"/>
    </location>
</feature>
<feature type="domain" description="GGDEF" evidence="6">
    <location>
        <begin position="303"/>
        <end position="434"/>
    </location>
</feature>
<evidence type="ECO:0000256" key="3">
    <source>
        <dbReference type="ARBA" id="ARBA00034247"/>
    </source>
</evidence>
<dbReference type="HOGENOM" id="CLU_052018_0_0_6"/>
<reference evidence="7 8" key="1">
    <citation type="journal article" date="2009" name="PLoS ONE">
        <title>The complete genome of Teredinibacter turnerae T7901: an intracellular endosymbiont of marine wood-boring bivalves (shipworms).</title>
        <authorList>
            <person name="Yang J.C."/>
            <person name="Madupu R."/>
            <person name="Durkin A.S."/>
            <person name="Ekborg N.A."/>
            <person name="Pedamallu C.S."/>
            <person name="Hostetler J.B."/>
            <person name="Radune D."/>
            <person name="Toms B.S."/>
            <person name="Henrissat B."/>
            <person name="Coutinho P.M."/>
            <person name="Schwarz S."/>
            <person name="Field L."/>
            <person name="Trindade-Silva A.E."/>
            <person name="Soares C.A.G."/>
            <person name="Elshahawi S."/>
            <person name="Hanora A."/>
            <person name="Schmidt E.W."/>
            <person name="Haygood M.G."/>
            <person name="Posfai J."/>
            <person name="Benner J."/>
            <person name="Madinger C."/>
            <person name="Nove J."/>
            <person name="Anton B."/>
            <person name="Chaudhary K."/>
            <person name="Foster J."/>
            <person name="Holman A."/>
            <person name="Kumar S."/>
            <person name="Lessard P.A."/>
            <person name="Luyten Y.A."/>
            <person name="Slatko B."/>
            <person name="Wood N."/>
            <person name="Wu B."/>
            <person name="Teplitski M."/>
            <person name="Mougous J.D."/>
            <person name="Ward N."/>
            <person name="Eisen J.A."/>
            <person name="Badger J.H."/>
            <person name="Distel D.L."/>
        </authorList>
    </citation>
    <scope>NUCLEOTIDE SEQUENCE [LARGE SCALE GENOMIC DNA]</scope>
    <source>
        <strain evidence="8">ATCC 39867 / T7901</strain>
    </source>
</reference>
<feature type="transmembrane region" description="Helical" evidence="5">
    <location>
        <begin position="12"/>
        <end position="30"/>
    </location>
</feature>
<protein>
    <recommendedName>
        <fullName evidence="2">diguanylate cyclase</fullName>
        <ecNumber evidence="2">2.7.7.65</ecNumber>
    </recommendedName>
</protein>
<keyword evidence="8" id="KW-1185">Reference proteome</keyword>
<dbReference type="InterPro" id="IPR050469">
    <property type="entry name" value="Diguanylate_Cyclase"/>
</dbReference>
<dbReference type="Pfam" id="PF00990">
    <property type="entry name" value="GGDEF"/>
    <property type="match status" value="1"/>
</dbReference>
<evidence type="ECO:0000256" key="1">
    <source>
        <dbReference type="ARBA" id="ARBA00001946"/>
    </source>
</evidence>
<evidence type="ECO:0000256" key="2">
    <source>
        <dbReference type="ARBA" id="ARBA00012528"/>
    </source>
</evidence>
<dbReference type="CDD" id="cd01949">
    <property type="entry name" value="GGDEF"/>
    <property type="match status" value="1"/>
</dbReference>
<keyword evidence="5" id="KW-1133">Transmembrane helix</keyword>
<proteinExistence type="predicted"/>
<gene>
    <name evidence="7" type="ordered locus">TERTU_0685</name>
</gene>
<dbReference type="STRING" id="377629.TERTU_0685"/>
<dbReference type="PROSITE" id="PS50887">
    <property type="entry name" value="GGDEF"/>
    <property type="match status" value="1"/>
</dbReference>
<evidence type="ECO:0000256" key="5">
    <source>
        <dbReference type="SAM" id="Phobius"/>
    </source>
</evidence>
<dbReference type="RefSeq" id="WP_015818146.1">
    <property type="nucleotide sequence ID" value="NC_012997.1"/>
</dbReference>
<dbReference type="EC" id="2.7.7.65" evidence="2"/>
<dbReference type="Proteomes" id="UP000009080">
    <property type="component" value="Chromosome"/>
</dbReference>
<evidence type="ECO:0000313" key="8">
    <source>
        <dbReference type="Proteomes" id="UP000009080"/>
    </source>
</evidence>
<keyword evidence="5" id="KW-0472">Membrane</keyword>
<keyword evidence="4" id="KW-0175">Coiled coil</keyword>
<dbReference type="OrthoDB" id="9812260at2"/>
<dbReference type="PANTHER" id="PTHR45138:SF9">
    <property type="entry name" value="DIGUANYLATE CYCLASE DGCM-RELATED"/>
    <property type="match status" value="1"/>
</dbReference>
<dbReference type="Gene3D" id="3.30.70.270">
    <property type="match status" value="1"/>
</dbReference>
<keyword evidence="5" id="KW-0812">Transmembrane</keyword>
<dbReference type="GO" id="GO:0052621">
    <property type="term" value="F:diguanylate cyclase activity"/>
    <property type="evidence" value="ECO:0007669"/>
    <property type="project" value="UniProtKB-EC"/>
</dbReference>
<sequence length="439" mass="50022">MPSSPSQIRLRWIYIAFLLSLLAILAHGLIPHRKLELIPSADITSLYSDEQSGGNTRAEWIDRDSYHFRCTYIDEPASSKYCGMNIAQGDGLKQGVDFSHFKYIALNLEYTGNAPILRVYFRHYGENYSTRSDSQRTAKYNRSLIPIEHLHGTLTLNIRQFTVADWWIARYGATQELLQPEFTNIINLGIDTPANTPVGVHEFRVVSMEAHGEWISREHWYLVIGCFWFVALLLVSFQKYVTLRRQVSDSAQKLNEAITKARKLEAESAKYRELSQIDQLTQTLNRRGLMQTIDRYDHAKSWFSTAVILLDVDHFKQINDNYGHNSGDKVLAQIGRILRENVRTQDDVGRWGGEEFILVCPKTTAAGATAIAEKIRAIIDYKTFSIENDFRVSVSVGISIGHRSEHFEDVYHRADHALYEAKNSGRNCVVVAAEDATIA</sequence>
<evidence type="ECO:0000256" key="4">
    <source>
        <dbReference type="SAM" id="Coils"/>
    </source>
</evidence>
<comment type="cofactor">
    <cofactor evidence="1">
        <name>Mg(2+)</name>
        <dbReference type="ChEBI" id="CHEBI:18420"/>
    </cofactor>
</comment>
<feature type="coiled-coil region" evidence="4">
    <location>
        <begin position="247"/>
        <end position="274"/>
    </location>
</feature>
<comment type="catalytic activity">
    <reaction evidence="3">
        <text>2 GTP = 3',3'-c-di-GMP + 2 diphosphate</text>
        <dbReference type="Rhea" id="RHEA:24898"/>
        <dbReference type="ChEBI" id="CHEBI:33019"/>
        <dbReference type="ChEBI" id="CHEBI:37565"/>
        <dbReference type="ChEBI" id="CHEBI:58805"/>
        <dbReference type="EC" id="2.7.7.65"/>
    </reaction>
</comment>
<dbReference type="SMART" id="SM00267">
    <property type="entry name" value="GGDEF"/>
    <property type="match status" value="1"/>
</dbReference>
<dbReference type="AlphaFoldDB" id="C5BNV5"/>
<accession>C5BNV5</accession>
<dbReference type="PANTHER" id="PTHR45138">
    <property type="entry name" value="REGULATORY COMPONENTS OF SENSORY TRANSDUCTION SYSTEM"/>
    <property type="match status" value="1"/>
</dbReference>
<organism evidence="7 8">
    <name type="scientific">Teredinibacter turnerae (strain ATCC 39867 / T7901)</name>
    <dbReference type="NCBI Taxonomy" id="377629"/>
    <lineage>
        <taxon>Bacteria</taxon>
        <taxon>Pseudomonadati</taxon>
        <taxon>Pseudomonadota</taxon>
        <taxon>Gammaproteobacteria</taxon>
        <taxon>Cellvibrionales</taxon>
        <taxon>Cellvibrionaceae</taxon>
        <taxon>Teredinibacter</taxon>
    </lineage>
</organism>